<dbReference type="AlphaFoldDB" id="A0AAD7TJS2"/>
<evidence type="ECO:0000313" key="2">
    <source>
        <dbReference type="EMBL" id="KAJ8462051.1"/>
    </source>
</evidence>
<sequence>MMMSQPPSNHTAVQVRPDGHSSGVASQMELTSALHQPNHNNGPYVSVQPQRVHTFDVIPYVPQGPPPAGGQLMYTGDTSASQERTDAHEDDSESPSPSTANGHGHSASGKRKQSDSGMVEGGGPRKRRPRASGHENGAEAGEGDSQDLDVGPNGGPKHWTEDEKSRFFTWMLTSDDHWDAFRTRMNTVFRECSNELFPGRKSYTALKSCFHRNLEVFKQIHAFQLFSANRLRQLEAEGAGAEQPSVDAMLEAARAAGLNVGTLNSKVIDRWYETGWFELFRRRYREDPKTGMLVPYYGPLDPSEAGSATAPPPHTMMNMHTPTSIDPQLVNHQSLPTSHATDGVSMHQNASVESSQQPPSLQNGSYSYSPPFPHTPEYRAPGPSAPYTPPAFTYLRSSNAAPTRPAHRSPAESRARTPGVAASRTQSDLSASREASHPDHVVQTTQALVRLNAVADSLLEVCATLKDFIQQQAEESRVRTEAMRLEAAQRQQASEAANGSAAGKEISIEKVTFATEILKNGPENEDIKKAAIECLTKYLMRDL</sequence>
<protein>
    <submittedName>
        <fullName evidence="2">Uncharacterized protein</fullName>
    </submittedName>
</protein>
<gene>
    <name evidence="2" type="ORF">ONZ51_g11146</name>
</gene>
<evidence type="ECO:0000313" key="3">
    <source>
        <dbReference type="Proteomes" id="UP001215151"/>
    </source>
</evidence>
<dbReference type="EMBL" id="JAPEVG010000500">
    <property type="protein sequence ID" value="KAJ8462051.1"/>
    <property type="molecule type" value="Genomic_DNA"/>
</dbReference>
<accession>A0AAD7TJS2</accession>
<dbReference type="Proteomes" id="UP001215151">
    <property type="component" value="Unassembled WGS sequence"/>
</dbReference>
<keyword evidence="3" id="KW-1185">Reference proteome</keyword>
<reference evidence="2" key="1">
    <citation type="submission" date="2022-11" db="EMBL/GenBank/DDBJ databases">
        <title>Genome Sequence of Cubamyces cubensis.</title>
        <authorList>
            <person name="Buettner E."/>
        </authorList>
    </citation>
    <scope>NUCLEOTIDE SEQUENCE</scope>
    <source>
        <strain evidence="2">MPL-01</strain>
    </source>
</reference>
<feature type="region of interest" description="Disordered" evidence="1">
    <location>
        <begin position="1"/>
        <end position="161"/>
    </location>
</feature>
<feature type="compositionally biased region" description="Polar residues" evidence="1">
    <location>
        <begin position="23"/>
        <end position="51"/>
    </location>
</feature>
<proteinExistence type="predicted"/>
<evidence type="ECO:0000256" key="1">
    <source>
        <dbReference type="SAM" id="MobiDB-lite"/>
    </source>
</evidence>
<organism evidence="2 3">
    <name type="scientific">Trametes cubensis</name>
    <dbReference type="NCBI Taxonomy" id="1111947"/>
    <lineage>
        <taxon>Eukaryota</taxon>
        <taxon>Fungi</taxon>
        <taxon>Dikarya</taxon>
        <taxon>Basidiomycota</taxon>
        <taxon>Agaricomycotina</taxon>
        <taxon>Agaricomycetes</taxon>
        <taxon>Polyporales</taxon>
        <taxon>Polyporaceae</taxon>
        <taxon>Trametes</taxon>
    </lineage>
</organism>
<feature type="compositionally biased region" description="Polar residues" evidence="1">
    <location>
        <begin position="1"/>
        <end position="12"/>
    </location>
</feature>
<comment type="caution">
    <text evidence="2">The sequence shown here is derived from an EMBL/GenBank/DDBJ whole genome shotgun (WGS) entry which is preliminary data.</text>
</comment>
<feature type="region of interest" description="Disordered" evidence="1">
    <location>
        <begin position="304"/>
        <end position="440"/>
    </location>
</feature>
<feature type="compositionally biased region" description="Polar residues" evidence="1">
    <location>
        <begin position="324"/>
        <end position="368"/>
    </location>
</feature>
<name>A0AAD7TJS2_9APHY</name>